<dbReference type="AlphaFoldDB" id="A0AAE8M9Y2"/>
<keyword evidence="1" id="KW-0472">Membrane</keyword>
<keyword evidence="1" id="KW-1133">Transmembrane helix</keyword>
<keyword evidence="3" id="KW-1185">Reference proteome</keyword>
<dbReference type="Proteomes" id="UP001187734">
    <property type="component" value="Unassembled WGS sequence"/>
</dbReference>
<evidence type="ECO:0000256" key="1">
    <source>
        <dbReference type="SAM" id="Phobius"/>
    </source>
</evidence>
<evidence type="ECO:0000313" key="3">
    <source>
        <dbReference type="Proteomes" id="UP001187734"/>
    </source>
</evidence>
<gene>
    <name evidence="2" type="ORF">FTOL_06888</name>
</gene>
<accession>A0AAE8M9Y2</accession>
<proteinExistence type="predicted"/>
<name>A0AAE8M9Y2_9HYPO</name>
<sequence>MAYEERLQSFLENAKEGIHHHGTSLGDYYRSRYPGLRPRIEYIILLHDLPSASISQYTAPEYEAVRNTFSQAAVFLAFGSINPDDKVSNKLQEMDSRQVVATIRESLERNYRDLHRLAHRDLAIISHVRHVLVRARGPVDQAQLHLFRAQINIVDISSAFAALLGGGEDMRQSSHFADLMQQVSSARVFDRVLVNKQYIRRLAKWLSMDQWLVTTLLPRLWISHLTSQQMMSFSVLVEAASTLCETAKNPDNTEKLFVIWSFKHGLVNDQCCGEISPTTGRLFKLTTRNLLEATSPAQLVIDMTTLVCIMRLSPAARPQFPTSDILGQFDAILKKECQEGASVVLDRCLMSLHRVLVAQDAPGRNAGLASFVNEIGLPKLMLGINDGHVDFYWHFRLSGRISHYSGMSSTQQRVGFFPLELPPLNLEPQDQSTKEVSEASDSCIIITGVKHTQEVFAIFVFHSMFLSVLAWGTVPYFSFRDTLSPKLRLVIFMVFWVLFFIYVGSSAYSIYTITHWEAIFGNDNQTVLSQHCKAMVILLNMTFVKAMVLVAVVLRIENHEGLFPPCIEQMFLDFRSTTHWFRRFLFQRVNAGAQGGGSTVNSGPSQPLSV</sequence>
<evidence type="ECO:0000313" key="2">
    <source>
        <dbReference type="EMBL" id="SPJ78499.1"/>
    </source>
</evidence>
<keyword evidence="1" id="KW-0812">Transmembrane</keyword>
<comment type="caution">
    <text evidence="2">The sequence shown here is derived from an EMBL/GenBank/DDBJ whole genome shotgun (WGS) entry which is preliminary data.</text>
</comment>
<reference evidence="2" key="1">
    <citation type="submission" date="2018-03" db="EMBL/GenBank/DDBJ databases">
        <authorList>
            <person name="Guldener U."/>
        </authorList>
    </citation>
    <scope>NUCLEOTIDE SEQUENCE</scope>
</reference>
<feature type="transmembrane region" description="Helical" evidence="1">
    <location>
        <begin position="455"/>
        <end position="477"/>
    </location>
</feature>
<organism evidence="2 3">
    <name type="scientific">Fusarium torulosum</name>
    <dbReference type="NCBI Taxonomy" id="33205"/>
    <lineage>
        <taxon>Eukaryota</taxon>
        <taxon>Fungi</taxon>
        <taxon>Dikarya</taxon>
        <taxon>Ascomycota</taxon>
        <taxon>Pezizomycotina</taxon>
        <taxon>Sordariomycetes</taxon>
        <taxon>Hypocreomycetidae</taxon>
        <taxon>Hypocreales</taxon>
        <taxon>Nectriaceae</taxon>
        <taxon>Fusarium</taxon>
    </lineage>
</organism>
<dbReference type="EMBL" id="ONZP01000231">
    <property type="protein sequence ID" value="SPJ78499.1"/>
    <property type="molecule type" value="Genomic_DNA"/>
</dbReference>
<feature type="transmembrane region" description="Helical" evidence="1">
    <location>
        <begin position="489"/>
        <end position="514"/>
    </location>
</feature>
<feature type="transmembrane region" description="Helical" evidence="1">
    <location>
        <begin position="534"/>
        <end position="554"/>
    </location>
</feature>
<protein>
    <submittedName>
        <fullName evidence="2">Uncharacterized protein</fullName>
    </submittedName>
</protein>